<dbReference type="InterPro" id="IPR029062">
    <property type="entry name" value="Class_I_gatase-like"/>
</dbReference>
<dbReference type="Gene3D" id="3.40.50.880">
    <property type="match status" value="1"/>
</dbReference>
<gene>
    <name evidence="1" type="ORF">KACC15558_05850</name>
</gene>
<reference evidence="1 2" key="1">
    <citation type="submission" date="2024-02" db="EMBL/GenBank/DDBJ databases">
        <title>Characterization of antibiotic resistant novel bacterial strains and their environmental applications.</title>
        <authorList>
            <person name="Manzoor S."/>
            <person name="Abbas S."/>
            <person name="Arshad M."/>
            <person name="Li W.J."/>
            <person name="Ahmed I."/>
        </authorList>
    </citation>
    <scope>NUCLEOTIDE SEQUENCE [LARGE SCALE GENOMIC DNA]</scope>
    <source>
        <strain evidence="1 2">KACC 15558</strain>
    </source>
</reference>
<proteinExistence type="predicted"/>
<name>A0ABP9U2P6_9MICO</name>
<organism evidence="1 2">
    <name type="scientific">Brevibacterium ammoniilyticum</name>
    <dbReference type="NCBI Taxonomy" id="1046555"/>
    <lineage>
        <taxon>Bacteria</taxon>
        <taxon>Bacillati</taxon>
        <taxon>Actinomycetota</taxon>
        <taxon>Actinomycetes</taxon>
        <taxon>Micrococcales</taxon>
        <taxon>Brevibacteriaceae</taxon>
        <taxon>Brevibacterium</taxon>
    </lineage>
</organism>
<evidence type="ECO:0000313" key="1">
    <source>
        <dbReference type="EMBL" id="GAA5339545.1"/>
    </source>
</evidence>
<keyword evidence="2" id="KW-1185">Reference proteome</keyword>
<evidence type="ECO:0000313" key="2">
    <source>
        <dbReference type="Proteomes" id="UP001498935"/>
    </source>
</evidence>
<dbReference type="Proteomes" id="UP001498935">
    <property type="component" value="Unassembled WGS sequence"/>
</dbReference>
<sequence length="468" mass="49993">MLMLFIETEPHAPAGRFAEWIPDATIVRPFAGDPLPDRVTEPLIVFGTELDRGGDEAMPWLPQVRALLAQAVADSILTLAIGLGAHQLALATGGTIKAPKTERTVFGNVLVVRTPDGETDPLVSQMPADWSSVGAGWAELEAKPKGAVQVVRPQSKSKASRPQIFRAGTSAWGVTFHPEATIPDFLTWGTVFAPDASESSVSLRTTVINAFYPTLAKYGQQLAEAFAALADNGPRLTSPAPEANTEVESAAEITVALDTLAAELLAPEAALDRMRALAVIEFLCDPEWPRVTCTTTGDTTVAQWDNGGGDSFAVVGTGAETLLRAFDHESATSPAEVGAVWPGLLDGLPAALAPWSESPEFDDEPGEPFITLALWSTDGTWQHGTPRLHDGQAPTVTDWMLGPIRSASTPRDLADDLNRYYDLDLTARHLTPILGGRPLTEQIARKINPDADWDEVRAAAEKAGYPIA</sequence>
<dbReference type="EMBL" id="BAABNP010000002">
    <property type="protein sequence ID" value="GAA5339545.1"/>
    <property type="molecule type" value="Genomic_DNA"/>
</dbReference>
<accession>A0ABP9U2P6</accession>
<comment type="caution">
    <text evidence="1">The sequence shown here is derived from an EMBL/GenBank/DDBJ whole genome shotgun (WGS) entry which is preliminary data.</text>
</comment>
<protein>
    <submittedName>
        <fullName evidence="1">Uncharacterized protein</fullName>
    </submittedName>
</protein>
<dbReference type="SUPFAM" id="SSF52317">
    <property type="entry name" value="Class I glutamine amidotransferase-like"/>
    <property type="match status" value="1"/>
</dbReference>